<evidence type="ECO:0000256" key="1">
    <source>
        <dbReference type="ARBA" id="ARBA00022723"/>
    </source>
</evidence>
<dbReference type="PROSITE" id="PS50966">
    <property type="entry name" value="ZF_SWIM"/>
    <property type="match status" value="1"/>
</dbReference>
<dbReference type="InterPro" id="IPR007527">
    <property type="entry name" value="Znf_SWIM"/>
</dbReference>
<dbReference type="EMBL" id="JAIVGD010000001">
    <property type="protein sequence ID" value="KAH0784216.1"/>
    <property type="molecule type" value="Genomic_DNA"/>
</dbReference>
<keyword evidence="1" id="KW-0479">Metal-binding</keyword>
<dbReference type="Pfam" id="PF04434">
    <property type="entry name" value="SWIM"/>
    <property type="match status" value="1"/>
</dbReference>
<evidence type="ECO:0000313" key="6">
    <source>
        <dbReference type="EMBL" id="KAH0784216.1"/>
    </source>
</evidence>
<feature type="domain" description="SWIM-type" evidence="5">
    <location>
        <begin position="513"/>
        <end position="545"/>
    </location>
</feature>
<dbReference type="SMART" id="SM00575">
    <property type="entry name" value="ZnF_PMZ"/>
    <property type="match status" value="1"/>
</dbReference>
<dbReference type="InterPro" id="IPR006564">
    <property type="entry name" value="Znf_PMZ"/>
</dbReference>
<keyword evidence="7" id="KW-1185">Reference proteome</keyword>
<evidence type="ECO:0000313" key="7">
    <source>
        <dbReference type="Proteomes" id="UP000826656"/>
    </source>
</evidence>
<organism evidence="6 7">
    <name type="scientific">Solanum tuberosum</name>
    <name type="common">Potato</name>
    <dbReference type="NCBI Taxonomy" id="4113"/>
    <lineage>
        <taxon>Eukaryota</taxon>
        <taxon>Viridiplantae</taxon>
        <taxon>Streptophyta</taxon>
        <taxon>Embryophyta</taxon>
        <taxon>Tracheophyta</taxon>
        <taxon>Spermatophyta</taxon>
        <taxon>Magnoliopsida</taxon>
        <taxon>eudicotyledons</taxon>
        <taxon>Gunneridae</taxon>
        <taxon>Pentapetalae</taxon>
        <taxon>asterids</taxon>
        <taxon>lamiids</taxon>
        <taxon>Solanales</taxon>
        <taxon>Solanaceae</taxon>
        <taxon>Solanoideae</taxon>
        <taxon>Solaneae</taxon>
        <taxon>Solanum</taxon>
    </lineage>
</organism>
<dbReference type="Proteomes" id="UP000826656">
    <property type="component" value="Unassembled WGS sequence"/>
</dbReference>
<proteinExistence type="predicted"/>
<dbReference type="PANTHER" id="PTHR31973">
    <property type="entry name" value="POLYPROTEIN, PUTATIVE-RELATED"/>
    <property type="match status" value="1"/>
</dbReference>
<evidence type="ECO:0000259" key="5">
    <source>
        <dbReference type="PROSITE" id="PS50966"/>
    </source>
</evidence>
<reference evidence="6 7" key="1">
    <citation type="journal article" date="2021" name="bioRxiv">
        <title>Chromosome-scale and haplotype-resolved genome assembly of a tetraploid potato cultivar.</title>
        <authorList>
            <person name="Sun H."/>
            <person name="Jiao W.-B."/>
            <person name="Krause K."/>
            <person name="Campoy J.A."/>
            <person name="Goel M."/>
            <person name="Folz-Donahue K."/>
            <person name="Kukat C."/>
            <person name="Huettel B."/>
            <person name="Schneeberger K."/>
        </authorList>
    </citation>
    <scope>NUCLEOTIDE SEQUENCE [LARGE SCALE GENOMIC DNA]</scope>
    <source>
        <strain evidence="6">SolTubOtavaFocal</strain>
        <tissue evidence="6">Leaves</tissue>
    </source>
</reference>
<keyword evidence="2 4" id="KW-0863">Zinc-finger</keyword>
<name>A0ABQ7WVD6_SOLTU</name>
<accession>A0ABQ7WVD6</accession>
<evidence type="ECO:0000256" key="2">
    <source>
        <dbReference type="ARBA" id="ARBA00022771"/>
    </source>
</evidence>
<dbReference type="PANTHER" id="PTHR31973:SF195">
    <property type="entry name" value="MUDR FAMILY TRANSPOSASE"/>
    <property type="match status" value="1"/>
</dbReference>
<evidence type="ECO:0000256" key="4">
    <source>
        <dbReference type="PROSITE-ProRule" id="PRU00325"/>
    </source>
</evidence>
<gene>
    <name evidence="6" type="ORF">KY290_003814</name>
</gene>
<comment type="caution">
    <text evidence="6">The sequence shown here is derived from an EMBL/GenBank/DDBJ whole genome shotgun (WGS) entry which is preliminary data.</text>
</comment>
<keyword evidence="3" id="KW-0862">Zinc</keyword>
<protein>
    <recommendedName>
        <fullName evidence="5">SWIM-type domain-containing protein</fullName>
    </recommendedName>
</protein>
<evidence type="ECO:0000256" key="3">
    <source>
        <dbReference type="ARBA" id="ARBA00022833"/>
    </source>
</evidence>
<sequence>MKVAEFVVAGGDYMGVWEETPKSWYWKSFTKTIVPIALRRNGSYDDMIASVIEADELACEPGNLVISYKINGRVKIHPTFIKNDRHVSLYMIDIVADGSRPILRINVIARSSIEPMNSLNDNDSIENENLDQPIDAEDVEHFEEDQEEPKLRSQPSHSFSNGTNFYMYQTFSTKSELQLLLAEAEAGRSFDFAKIKSCSKYLKVKCVSRICVWMLRAKKYECSDRFRIYKYIGDHSCGVEHAISSHRKLSTKVIVSLCVNLYHDGKGVSAKEMVRGTAEHGYSCLLAFSFMFDTLNVGSSYCIMVSGDTHRFTYYVLAFGACIKGFSHMRKVIAVDDTYLHENDASWTFFFEKLKDILVDESDLSFISDRHKSIANGFAKVYNHAHHGYFRRHLGENLCISHQCGDSLYLYYNAAKAYCLKEFNDHFLEFKDKSPEAAFVLEHDIGFEKWSKAHFTGNMYNVMTTNIADSLNAMLIDEREYPVASIINSIAKRFGELFRERHAYVLKSKGSTSTVNLLEKSCSCREYDLVKISCAHAMAALRSKHGDEYGMTIYEYSSPLYKAETYLLVYSESINVVHIESEWCVPKELLSVNILPPLVDTNLERKKRKRVKGVSENFKSKRRNKCSICKRFGHKKTTCMNNNKS</sequence>